<keyword evidence="1" id="KW-1133">Transmembrane helix</keyword>
<evidence type="ECO:0000313" key="2">
    <source>
        <dbReference type="EMBL" id="MEX6429238.1"/>
    </source>
</evidence>
<keyword evidence="1" id="KW-0472">Membrane</keyword>
<reference evidence="2 3" key="1">
    <citation type="submission" date="2024-07" db="EMBL/GenBank/DDBJ databases">
        <title>Draft Genome Sequence of Ferrimicrobium acidiphilum Strain YE2023, Isolated from a Pulp of Bioleach Reactor.</title>
        <authorList>
            <person name="Elkina Y.A."/>
            <person name="Bulaeva A.G."/>
            <person name="Beletsky A.V."/>
            <person name="Mardanov A.V."/>
        </authorList>
    </citation>
    <scope>NUCLEOTIDE SEQUENCE [LARGE SCALE GENOMIC DNA]</scope>
    <source>
        <strain evidence="2 3">YE2023</strain>
    </source>
</reference>
<dbReference type="RefSeq" id="WP_298386700.1">
    <property type="nucleotide sequence ID" value="NZ_JBFSHR010000012.1"/>
</dbReference>
<gene>
    <name evidence="2" type="ORF">AB6A68_05220</name>
</gene>
<proteinExistence type="predicted"/>
<keyword evidence="3" id="KW-1185">Reference proteome</keyword>
<feature type="transmembrane region" description="Helical" evidence="1">
    <location>
        <begin position="48"/>
        <end position="67"/>
    </location>
</feature>
<organism evidence="2 3">
    <name type="scientific">Ferrimicrobium acidiphilum</name>
    <dbReference type="NCBI Taxonomy" id="121039"/>
    <lineage>
        <taxon>Bacteria</taxon>
        <taxon>Bacillati</taxon>
        <taxon>Actinomycetota</taxon>
        <taxon>Acidimicrobiia</taxon>
        <taxon>Acidimicrobiales</taxon>
        <taxon>Acidimicrobiaceae</taxon>
        <taxon>Ferrimicrobium</taxon>
    </lineage>
</organism>
<feature type="transmembrane region" description="Helical" evidence="1">
    <location>
        <begin position="118"/>
        <end position="138"/>
    </location>
</feature>
<dbReference type="Proteomes" id="UP001560267">
    <property type="component" value="Unassembled WGS sequence"/>
</dbReference>
<accession>A0ABV3Y3Y2</accession>
<protein>
    <submittedName>
        <fullName evidence="2">Uncharacterized protein</fullName>
    </submittedName>
</protein>
<evidence type="ECO:0000313" key="3">
    <source>
        <dbReference type="Proteomes" id="UP001560267"/>
    </source>
</evidence>
<feature type="transmembrane region" description="Helical" evidence="1">
    <location>
        <begin position="73"/>
        <end position="97"/>
    </location>
</feature>
<evidence type="ECO:0000256" key="1">
    <source>
        <dbReference type="SAM" id="Phobius"/>
    </source>
</evidence>
<keyword evidence="1" id="KW-0812">Transmembrane</keyword>
<dbReference type="EMBL" id="JBFSHR010000012">
    <property type="protein sequence ID" value="MEX6429238.1"/>
    <property type="molecule type" value="Genomic_DNA"/>
</dbReference>
<sequence>MDEALAPQQQCVIKQPVSTSRYDALARKILRVPQVQPTARREEAAERLFSLAMVISGLRCTLSYVIVPFILPALGIGALAGLSPEVGIPIGVAALFFDVKGIRRFWLANHKWRWQMSFIYLAVIGLVLYLVIADIIQLL</sequence>
<name>A0ABV3Y3Y2_9ACTN</name>
<comment type="caution">
    <text evidence="2">The sequence shown here is derived from an EMBL/GenBank/DDBJ whole genome shotgun (WGS) entry which is preliminary data.</text>
</comment>